<dbReference type="AlphaFoldDB" id="A0A813LDX9"/>
<evidence type="ECO:0000313" key="4">
    <source>
        <dbReference type="Proteomes" id="UP000626109"/>
    </source>
</evidence>
<gene>
    <name evidence="3" type="ORF">PGLA2088_LOCUS43754</name>
</gene>
<organism evidence="3 4">
    <name type="scientific">Polarella glacialis</name>
    <name type="common">Dinoflagellate</name>
    <dbReference type="NCBI Taxonomy" id="89957"/>
    <lineage>
        <taxon>Eukaryota</taxon>
        <taxon>Sar</taxon>
        <taxon>Alveolata</taxon>
        <taxon>Dinophyceae</taxon>
        <taxon>Suessiales</taxon>
        <taxon>Suessiaceae</taxon>
        <taxon>Polarella</taxon>
    </lineage>
</organism>
<feature type="transmembrane region" description="Helical" evidence="2">
    <location>
        <begin position="220"/>
        <end position="246"/>
    </location>
</feature>
<feature type="transmembrane region" description="Helical" evidence="2">
    <location>
        <begin position="82"/>
        <end position="103"/>
    </location>
</feature>
<feature type="transmembrane region" description="Helical" evidence="2">
    <location>
        <begin position="280"/>
        <end position="300"/>
    </location>
</feature>
<comment type="caution">
    <text evidence="3">The sequence shown here is derived from an EMBL/GenBank/DDBJ whole genome shotgun (WGS) entry which is preliminary data.</text>
</comment>
<feature type="region of interest" description="Disordered" evidence="1">
    <location>
        <begin position="1"/>
        <end position="31"/>
    </location>
</feature>
<feature type="transmembrane region" description="Helical" evidence="2">
    <location>
        <begin position="190"/>
        <end position="208"/>
    </location>
</feature>
<feature type="transmembrane region" description="Helical" evidence="2">
    <location>
        <begin position="42"/>
        <end position="62"/>
    </location>
</feature>
<keyword evidence="2" id="KW-0812">Transmembrane</keyword>
<proteinExistence type="predicted"/>
<feature type="transmembrane region" description="Helical" evidence="2">
    <location>
        <begin position="312"/>
        <end position="334"/>
    </location>
</feature>
<evidence type="ECO:0000256" key="1">
    <source>
        <dbReference type="SAM" id="MobiDB-lite"/>
    </source>
</evidence>
<keyword evidence="2" id="KW-0472">Membrane</keyword>
<dbReference type="EMBL" id="CAJNNW010034911">
    <property type="protein sequence ID" value="CAE8724560.1"/>
    <property type="molecule type" value="Genomic_DNA"/>
</dbReference>
<feature type="transmembrane region" description="Helical" evidence="2">
    <location>
        <begin position="148"/>
        <end position="169"/>
    </location>
</feature>
<reference evidence="3" key="1">
    <citation type="submission" date="2021-02" db="EMBL/GenBank/DDBJ databases">
        <authorList>
            <person name="Dougan E. K."/>
            <person name="Rhodes N."/>
            <person name="Thang M."/>
            <person name="Chan C."/>
        </authorList>
    </citation>
    <scope>NUCLEOTIDE SEQUENCE</scope>
</reference>
<dbReference type="Proteomes" id="UP000626109">
    <property type="component" value="Unassembled WGS sequence"/>
</dbReference>
<evidence type="ECO:0000256" key="2">
    <source>
        <dbReference type="SAM" id="Phobius"/>
    </source>
</evidence>
<keyword evidence="2" id="KW-1133">Transmembrane helix</keyword>
<evidence type="ECO:0000313" key="3">
    <source>
        <dbReference type="EMBL" id="CAE8724560.1"/>
    </source>
</evidence>
<protein>
    <submittedName>
        <fullName evidence="3">Uncharacterized protein</fullName>
    </submittedName>
</protein>
<feature type="compositionally biased region" description="Acidic residues" evidence="1">
    <location>
        <begin position="18"/>
        <end position="31"/>
    </location>
</feature>
<name>A0A813LDX9_POLGL</name>
<sequence>MPCSEAFSDGSSSHSSDTDTEDDSSSEEEEEGDLASMSQSSCLKACLTMLVLALSLAVWIWPPLAFGRALLDGCADLTSQSPWSYFLSDAGIFWAAGVTLLLLARGRSSPHLRSATGCALTIWLYSISAACNCLFTCRLGNVSQVTRIFDYLSSFFCFAGWVWIPVLVMTRISALEASMGQPLGLWEMRWVIFVTAVTTALCVIVVVYSWSLEFVPLPVIYVLASAYGVSSVLYLTFTGLVVRAFCTPLRLLREMHNAGYISKETWAAAVSLGQLQIGGLLASTTSTVLSAGSIIFGSALQLAKHDESGRDMFTYVAIPLWLDIIANSTCVLFLSGAVHMPNAVLGNALARQRNRAALLGNSMSVVDRKWHAKVSELAERGFTLESLLSFYKRLGTDYMLHYKPDVHRTSDVVRQAIIPLSRPSGVAYAVTMMKGDCGRPKCFNNTPEVDALGRSVHCELNKFDDMMGHIAQIDVVDGKFDLFTRAWCVAEVADRHAPERLRFLKVQEMEAWMEASRPEDVAEILAKIPDKDAFNAHTGLLTQWRILCTDRESKDPPSAAEANTSMLASGRIRVFGEVLQMRWTNYDFVDFCHAAGVNGVAAFPSYQSVFDKTFVQRQPPRPSLFATSAVVDSSLPVTGWTHITGVWLMQEDLPGEALGDGAALGGLRRFVQDGEKPVAIGWGSMMAKGHPPVRMLAIALRALKTAGKRGVILGGWVPALSLAEIGPDRSELASFAASQVRLAQQWPVSFLRAMPQITHFELATAILEERGAEHAADAVEAIQFAEARAEIKASPRVAPPRGRLNPSQPVRLLPVQVRRRVIPE</sequence>
<accession>A0A813LDX9</accession>
<feature type="transmembrane region" description="Helical" evidence="2">
    <location>
        <begin position="115"/>
        <end position="136"/>
    </location>
</feature>
<dbReference type="SUPFAM" id="SSF53756">
    <property type="entry name" value="UDP-Glycosyltransferase/glycogen phosphorylase"/>
    <property type="match status" value="1"/>
</dbReference>